<evidence type="ECO:0000313" key="2">
    <source>
        <dbReference type="EMBL" id="MBD1545283.1"/>
    </source>
</evidence>
<comment type="caution">
    <text evidence="2">The sequence shown here is derived from an EMBL/GenBank/DDBJ whole genome shotgun (WGS) entry which is preliminary data.</text>
</comment>
<evidence type="ECO:0000313" key="3">
    <source>
        <dbReference type="Proteomes" id="UP000598467"/>
    </source>
</evidence>
<feature type="compositionally biased region" description="Polar residues" evidence="1">
    <location>
        <begin position="137"/>
        <end position="152"/>
    </location>
</feature>
<dbReference type="AlphaFoldDB" id="A0A926NWW6"/>
<sequence>MIGPEPCHRPLARTDKRRFGALAVLLAATSIVLSPGQSYAGGSLSTCEDYARDYADAHAGSGDPTGDMVDEGMRGAVAGGAWAGPGGARRGARAGAALSVLDNLGSTPEGWQSLYDMAYQMCINENSPANYRPDPTVSPNVTPDCRSSATTQPIPPLPDGTIRAGSGCP</sequence>
<dbReference type="EMBL" id="JABFCZ010000003">
    <property type="protein sequence ID" value="MBD1545283.1"/>
    <property type="molecule type" value="Genomic_DNA"/>
</dbReference>
<accession>A0A926NWW6</accession>
<evidence type="ECO:0000256" key="1">
    <source>
        <dbReference type="SAM" id="MobiDB-lite"/>
    </source>
</evidence>
<organism evidence="2 3">
    <name type="scientific">Roseibium aggregatum</name>
    <dbReference type="NCBI Taxonomy" id="187304"/>
    <lineage>
        <taxon>Bacteria</taxon>
        <taxon>Pseudomonadati</taxon>
        <taxon>Pseudomonadota</taxon>
        <taxon>Alphaproteobacteria</taxon>
        <taxon>Hyphomicrobiales</taxon>
        <taxon>Stappiaceae</taxon>
        <taxon>Roseibium</taxon>
    </lineage>
</organism>
<name>A0A926NWW6_9HYPH</name>
<dbReference type="RefSeq" id="WP_190289946.1">
    <property type="nucleotide sequence ID" value="NZ_JABFCZ010000003.1"/>
</dbReference>
<protein>
    <submittedName>
        <fullName evidence="2">Uncharacterized protein</fullName>
    </submittedName>
</protein>
<proteinExistence type="predicted"/>
<dbReference type="Proteomes" id="UP000598467">
    <property type="component" value="Unassembled WGS sequence"/>
</dbReference>
<reference evidence="2" key="1">
    <citation type="submission" date="2020-05" db="EMBL/GenBank/DDBJ databases">
        <title>Identification of trans-AT polyketide cluster in two marine bacteria, producers of a novel glutaramide-containing polyketide sesbanimide D and analogs.</title>
        <authorList>
            <person name="Kacar D."/>
            <person name="Rodriguez P."/>
            <person name="Canedo L."/>
            <person name="Gonzalez E."/>
            <person name="Galan B."/>
            <person name="De La Calle F."/>
            <person name="Garcia J.L."/>
        </authorList>
    </citation>
    <scope>NUCLEOTIDE SEQUENCE</scope>
    <source>
        <strain evidence="2">PHM038</strain>
    </source>
</reference>
<gene>
    <name evidence="2" type="ORF">HK439_03345</name>
</gene>
<feature type="region of interest" description="Disordered" evidence="1">
    <location>
        <begin position="130"/>
        <end position="169"/>
    </location>
</feature>